<evidence type="ECO:0000313" key="12">
    <source>
        <dbReference type="EMBL" id="KPI39018.1"/>
    </source>
</evidence>
<keyword evidence="4 9" id="KW-0520">NAD</keyword>
<dbReference type="SUPFAM" id="SSF53720">
    <property type="entry name" value="ALDH-like"/>
    <property type="match status" value="1"/>
</dbReference>
<evidence type="ECO:0000256" key="2">
    <source>
        <dbReference type="ARBA" id="ARBA00009986"/>
    </source>
</evidence>
<gene>
    <name evidence="12" type="ORF">AB675_4651</name>
</gene>
<dbReference type="PROSITE" id="PS00070">
    <property type="entry name" value="ALDEHYDE_DEHYDR_CYS"/>
    <property type="match status" value="1"/>
</dbReference>
<dbReference type="FunFam" id="3.40.605.10:FF:000006">
    <property type="entry name" value="1-pyrroline-5-carboxylate dehydrogenase"/>
    <property type="match status" value="1"/>
</dbReference>
<dbReference type="InterPro" id="IPR016163">
    <property type="entry name" value="Ald_DH_C"/>
</dbReference>
<keyword evidence="3 8" id="KW-0560">Oxidoreductase</keyword>
<keyword evidence="13" id="KW-1185">Reference proteome</keyword>
<dbReference type="Gene3D" id="3.40.309.10">
    <property type="entry name" value="Aldehyde Dehydrogenase, Chain A, domain 2"/>
    <property type="match status" value="1"/>
</dbReference>
<proteinExistence type="inferred from homology"/>
<dbReference type="InterPro" id="IPR016161">
    <property type="entry name" value="Ald_DH/histidinol_DH"/>
</dbReference>
<dbReference type="AlphaFoldDB" id="A0A0N0NLC4"/>
<dbReference type="EMBL" id="LFJN01000016">
    <property type="protein sequence ID" value="KPI39018.1"/>
    <property type="molecule type" value="Genomic_DNA"/>
</dbReference>
<dbReference type="OrthoDB" id="5322683at2759"/>
<protein>
    <recommendedName>
        <fullName evidence="9 10">Multifunctional fusion protein</fullName>
    </recommendedName>
    <domain>
        <recommendedName>
            <fullName evidence="10">Delta-1-pyrroline-5-carboxylate dehydrogenase</fullName>
            <shortName evidence="10">P5C dehydrogenase</shortName>
        </recommendedName>
        <alternativeName>
            <fullName evidence="9">L-glutamate gamma-semialdehyde dehydrogenase</fullName>
        </alternativeName>
    </domain>
    <domain>
        <recommendedName>
            <fullName evidence="9">L-glutamate gamma-semialdehyde dehydrogenase</fullName>
            <ecNumber evidence="9">1.2.1.88</ecNumber>
        </recommendedName>
    </domain>
</protein>
<reference evidence="12 13" key="1">
    <citation type="submission" date="2015-06" db="EMBL/GenBank/DDBJ databases">
        <title>Draft genome of the ant-associated black yeast Phialophora attae CBS 131958.</title>
        <authorList>
            <person name="Moreno L.F."/>
            <person name="Stielow B.J."/>
            <person name="de Hoog S."/>
            <person name="Vicente V.A."/>
            <person name="Weiss V.A."/>
            <person name="de Vries M."/>
            <person name="Cruz L.M."/>
            <person name="Souza E.M."/>
        </authorList>
    </citation>
    <scope>NUCLEOTIDE SEQUENCE [LARGE SCALE GENOMIC DNA]</scope>
    <source>
        <strain evidence="12 13">CBS 131958</strain>
    </source>
</reference>
<dbReference type="InterPro" id="IPR050485">
    <property type="entry name" value="Proline_metab_enzyme"/>
</dbReference>
<dbReference type="InterPro" id="IPR005931">
    <property type="entry name" value="P5CDH/ALDH4A1"/>
</dbReference>
<keyword evidence="5 9" id="KW-0642">Proline metabolism</keyword>
<dbReference type="InterPro" id="IPR016160">
    <property type="entry name" value="Ald_DH_CS_CYS"/>
</dbReference>
<dbReference type="STRING" id="1664694.A0A0N0NLC4"/>
<dbReference type="PANTHER" id="PTHR42862:SF1">
    <property type="entry name" value="DELTA-1-PYRROLINE-5-CARBOXYLATE DEHYDROGENASE 2, ISOFORM A-RELATED"/>
    <property type="match status" value="1"/>
</dbReference>
<dbReference type="EC" id="1.2.1.88" evidence="9"/>
<organism evidence="12 13">
    <name type="scientific">Cyphellophora attinorum</name>
    <dbReference type="NCBI Taxonomy" id="1664694"/>
    <lineage>
        <taxon>Eukaryota</taxon>
        <taxon>Fungi</taxon>
        <taxon>Dikarya</taxon>
        <taxon>Ascomycota</taxon>
        <taxon>Pezizomycotina</taxon>
        <taxon>Eurotiomycetes</taxon>
        <taxon>Chaetothyriomycetidae</taxon>
        <taxon>Chaetothyriales</taxon>
        <taxon>Cyphellophoraceae</taxon>
        <taxon>Cyphellophora</taxon>
    </lineage>
</organism>
<evidence type="ECO:0000256" key="9">
    <source>
        <dbReference type="RuleBase" id="RU366016"/>
    </source>
</evidence>
<accession>A0A0N0NLC4</accession>
<evidence type="ECO:0000256" key="10">
    <source>
        <dbReference type="RuleBase" id="RU366030"/>
    </source>
</evidence>
<dbReference type="FunFam" id="3.40.309.10:FF:000005">
    <property type="entry name" value="1-pyrroline-5-carboxylate dehydrogenase 1"/>
    <property type="match status" value="1"/>
</dbReference>
<name>A0A0N0NLC4_9EURO</name>
<dbReference type="Gene3D" id="3.40.605.10">
    <property type="entry name" value="Aldehyde Dehydrogenase, Chain A, domain 1"/>
    <property type="match status" value="1"/>
</dbReference>
<comment type="catalytic activity">
    <reaction evidence="6 9">
        <text>L-glutamate 5-semialdehyde + NAD(+) + H2O = L-glutamate + NADH + 2 H(+)</text>
        <dbReference type="Rhea" id="RHEA:30235"/>
        <dbReference type="ChEBI" id="CHEBI:15377"/>
        <dbReference type="ChEBI" id="CHEBI:15378"/>
        <dbReference type="ChEBI" id="CHEBI:29985"/>
        <dbReference type="ChEBI" id="CHEBI:57540"/>
        <dbReference type="ChEBI" id="CHEBI:57945"/>
        <dbReference type="ChEBI" id="CHEBI:58066"/>
        <dbReference type="EC" id="1.2.1.88"/>
    </reaction>
</comment>
<dbReference type="Pfam" id="PF00171">
    <property type="entry name" value="Aldedh"/>
    <property type="match status" value="1"/>
</dbReference>
<evidence type="ECO:0000259" key="11">
    <source>
        <dbReference type="Pfam" id="PF00171"/>
    </source>
</evidence>
<evidence type="ECO:0000256" key="3">
    <source>
        <dbReference type="ARBA" id="ARBA00023002"/>
    </source>
</evidence>
<dbReference type="NCBIfam" id="TIGR01236">
    <property type="entry name" value="D1pyr5carbox1"/>
    <property type="match status" value="1"/>
</dbReference>
<evidence type="ECO:0000256" key="8">
    <source>
        <dbReference type="RuleBase" id="RU003345"/>
    </source>
</evidence>
<dbReference type="VEuPathDB" id="FungiDB:AB675_4651"/>
<dbReference type="GeneID" id="28736686"/>
<comment type="similarity">
    <text evidence="2 8">Belongs to the aldehyde dehydrogenase family.</text>
</comment>
<evidence type="ECO:0000256" key="1">
    <source>
        <dbReference type="ARBA" id="ARBA00004786"/>
    </source>
</evidence>
<evidence type="ECO:0000256" key="7">
    <source>
        <dbReference type="PROSITE-ProRule" id="PRU10007"/>
    </source>
</evidence>
<dbReference type="InterPro" id="IPR016162">
    <property type="entry name" value="Ald_DH_N"/>
</dbReference>
<evidence type="ECO:0000256" key="5">
    <source>
        <dbReference type="ARBA" id="ARBA00023062"/>
    </source>
</evidence>
<evidence type="ECO:0000256" key="4">
    <source>
        <dbReference type="ARBA" id="ARBA00023027"/>
    </source>
</evidence>
<dbReference type="InterPro" id="IPR029510">
    <property type="entry name" value="Ald_DH_CS_GLU"/>
</dbReference>
<sequence>MAFSSSSSLGSFNLLPLSNEPFTTYGPNTVERNALQEALREVEADAPYDVYANVNGHDESGDLSETQCSPFKHSLVLAKYSHAQSELVAKAIKGALEAKKTWCQTSLHDRAAICYRAVGLLRGPYRYRMLAATMIGQGKNAYQADIDCYAESIDFLQTFPALAKQLYDNQPLFNAPNVWNRTEARPIDGFVYAVTPFNFTALAVNLVMAPVIMGNVVIWKPSPGAIYSNWLFHRIMIEAGLPPGVLQFIPGDPEVVTAAVYNSRDFGGLHFTGSTAVFRSLSSKIGTNMGFWRSYPRVVGETGGKNFHLIHPSADVKNAALKSVRAAFEYQGQKCSALSRIYVPQSLAKEFKEILSDTASSIKMGSAFTDFMGPVISRSAFDRVSQYIKDAKSDPEVSFLAGGSCDDSEGFYISPTVIETTNATSKYMSEEIFGPFVCIYVYKDEDYGSALFDLIESTTEYALTGAVFAKNRAAIIEATEGLRFAAGNFYINDQCTGAMPGQQPFGGSRASGTNDKAGTAGLLTRFMSQRTIKEGFSIIDDILYPSNLE</sequence>
<comment type="caution">
    <text evidence="12">The sequence shown here is derived from an EMBL/GenBank/DDBJ whole genome shotgun (WGS) entry which is preliminary data.</text>
</comment>
<feature type="active site" evidence="7">
    <location>
        <position position="301"/>
    </location>
</feature>
<dbReference type="GO" id="GO:0003842">
    <property type="term" value="F:L-glutamate gamma-semialdehyde dehydrogenase activity"/>
    <property type="evidence" value="ECO:0007669"/>
    <property type="project" value="UniProtKB-UniRule"/>
</dbReference>
<evidence type="ECO:0000313" key="13">
    <source>
        <dbReference type="Proteomes" id="UP000038010"/>
    </source>
</evidence>
<dbReference type="PANTHER" id="PTHR42862">
    <property type="entry name" value="DELTA-1-PYRROLINE-5-CARBOXYLATE DEHYDROGENASE 1, ISOFORM A-RELATED"/>
    <property type="match status" value="1"/>
</dbReference>
<evidence type="ECO:0000256" key="6">
    <source>
        <dbReference type="ARBA" id="ARBA00048142"/>
    </source>
</evidence>
<comment type="pathway">
    <text evidence="1 9">Amino-acid degradation; L-proline degradation into L-glutamate; L-glutamate from L-proline: step 2/2.</text>
</comment>
<dbReference type="PROSITE" id="PS00687">
    <property type="entry name" value="ALDEHYDE_DEHYDR_GLU"/>
    <property type="match status" value="1"/>
</dbReference>
<dbReference type="UniPathway" id="UPA00261">
    <property type="reaction ID" value="UER00374"/>
</dbReference>
<dbReference type="InterPro" id="IPR015590">
    <property type="entry name" value="Aldehyde_DH_dom"/>
</dbReference>
<dbReference type="GO" id="GO:0005759">
    <property type="term" value="C:mitochondrial matrix"/>
    <property type="evidence" value="ECO:0007669"/>
    <property type="project" value="TreeGrafter"/>
</dbReference>
<feature type="domain" description="Aldehyde dehydrogenase" evidence="11">
    <location>
        <begin position="67"/>
        <end position="530"/>
    </location>
</feature>
<dbReference type="RefSeq" id="XP_017998981.1">
    <property type="nucleotide sequence ID" value="XM_018144806.1"/>
</dbReference>
<dbReference type="GO" id="GO:0010133">
    <property type="term" value="P:L-proline catabolic process to L-glutamate"/>
    <property type="evidence" value="ECO:0007669"/>
    <property type="project" value="UniProtKB-UniRule"/>
</dbReference>
<dbReference type="Proteomes" id="UP000038010">
    <property type="component" value="Unassembled WGS sequence"/>
</dbReference>